<evidence type="ECO:0000256" key="7">
    <source>
        <dbReference type="ARBA" id="ARBA00023277"/>
    </source>
</evidence>
<evidence type="ECO:0000256" key="8">
    <source>
        <dbReference type="ARBA" id="ARBA00031423"/>
    </source>
</evidence>
<name>A0AAI8KAR7_9PSED</name>
<evidence type="ECO:0000313" key="12">
    <source>
        <dbReference type="Proteomes" id="UP000258127"/>
    </source>
</evidence>
<dbReference type="EC" id="2.4.1.25" evidence="3 10"/>
<dbReference type="NCBIfam" id="TIGR00217">
    <property type="entry name" value="malQ"/>
    <property type="match status" value="1"/>
</dbReference>
<keyword evidence="6 10" id="KW-0808">Transferase</keyword>
<gene>
    <name evidence="11" type="primary">malQ</name>
    <name evidence="11" type="ORF">DZC75_09225</name>
</gene>
<dbReference type="SUPFAM" id="SSF51445">
    <property type="entry name" value="(Trans)glycosidases"/>
    <property type="match status" value="1"/>
</dbReference>
<dbReference type="PANTHER" id="PTHR32438">
    <property type="entry name" value="4-ALPHA-GLUCANOTRANSFERASE DPE1, CHLOROPLASTIC/AMYLOPLASTIC"/>
    <property type="match status" value="1"/>
</dbReference>
<accession>A0AAI8KAR7</accession>
<dbReference type="PANTHER" id="PTHR32438:SF5">
    <property type="entry name" value="4-ALPHA-GLUCANOTRANSFERASE DPE1, CHLOROPLASTIC_AMYLOPLASTIC"/>
    <property type="match status" value="1"/>
</dbReference>
<evidence type="ECO:0000256" key="9">
    <source>
        <dbReference type="ARBA" id="ARBA00031501"/>
    </source>
</evidence>
<proteinExistence type="inferred from homology"/>
<sequence length="689" mass="76376">MSDTPLHRLAARAGLARDWTDANDRPQRVTDEALRGVLQGLGLPAEDDAAIERSLAALDEAHDSDHLPPLLTVDLEKPLALERWFTADSAVRCSLEDGTSLTLTLDAQAQLPGELPIGYHRLDIDGRTFTVAVAPARCYSLTDVVEQQPPRCWGLSAQLYSLRRPGDGGFGDCLALEQFARSAAERGADALAISPIHALSLFDQQHFSPYSPSTRLLLNYLYASPSVVLGEREVRMAAEMAGLTESLEDLEQQALVDWPRAADVRHKLLKTLYEEFSKGDHPLRSDFDSFRDAAGDALEQHCRFEVLQAEAVEQGLGADWREWPDAWSQPDAAEVEAMAAAYPAQVEFQAFCQWLTERSLQRAQQAANGSGMRVGLIADLAVGADGGGSQAWSRQDELLAELTVGAPPDILNRSGQDWGISGFSPEGLKRNGFRAFIEMLRANMAHAGGLRIDHVMGLRRLWLIPRGATPKQGAYVEYPFDDMLRLLALESVRNQTIILGEDLGTVPEGLRERLADKAVLGMRVLPFEQSSTGHFKPLLDWPDSALATTGTHDLSPLAGWLKARDIDWNHRLELIDAATESHWRQDREQEIHGLRRTLESNYGHLKDNDALIDAAIRYVGHTRAPLVLVPLEDLLGLEEQPNLPGTTDGHPNWRRRFERPVTELLDDEHAARRLELLAQARVQAGERDR</sequence>
<keyword evidence="12" id="KW-1185">Reference proteome</keyword>
<keyword evidence="7 10" id="KW-0119">Carbohydrate metabolism</keyword>
<evidence type="ECO:0000256" key="10">
    <source>
        <dbReference type="RuleBase" id="RU361207"/>
    </source>
</evidence>
<dbReference type="GO" id="GO:0005975">
    <property type="term" value="P:carbohydrate metabolic process"/>
    <property type="evidence" value="ECO:0007669"/>
    <property type="project" value="InterPro"/>
</dbReference>
<evidence type="ECO:0000256" key="2">
    <source>
        <dbReference type="ARBA" id="ARBA00005684"/>
    </source>
</evidence>
<keyword evidence="5 10" id="KW-0328">Glycosyltransferase</keyword>
<dbReference type="InterPro" id="IPR017853">
    <property type="entry name" value="GH"/>
</dbReference>
<dbReference type="RefSeq" id="WP_116888059.1">
    <property type="nucleotide sequence ID" value="NZ_CP031641.1"/>
</dbReference>
<dbReference type="InterPro" id="IPR003385">
    <property type="entry name" value="Glyco_hydro_77"/>
</dbReference>
<reference evidence="11 12" key="1">
    <citation type="submission" date="2018-08" db="EMBL/GenBank/DDBJ databases">
        <authorList>
            <person name="Lee Y."/>
            <person name="Kakembo D."/>
        </authorList>
    </citation>
    <scope>NUCLEOTIDE SEQUENCE [LARGE SCALE GENOMIC DNA]</scope>
    <source>
        <strain evidence="11 12">JBCS1880</strain>
    </source>
</reference>
<evidence type="ECO:0000256" key="3">
    <source>
        <dbReference type="ARBA" id="ARBA00012560"/>
    </source>
</evidence>
<dbReference type="EMBL" id="CP031641">
    <property type="protein sequence ID" value="AXO88167.1"/>
    <property type="molecule type" value="Genomic_DNA"/>
</dbReference>
<dbReference type="GO" id="GO:0004134">
    <property type="term" value="F:4-alpha-glucanotransferase activity"/>
    <property type="evidence" value="ECO:0007669"/>
    <property type="project" value="UniProtKB-EC"/>
</dbReference>
<evidence type="ECO:0000256" key="5">
    <source>
        <dbReference type="ARBA" id="ARBA00022676"/>
    </source>
</evidence>
<organism evidence="11 12">
    <name type="scientific">Pseudomonas parafulva</name>
    <dbReference type="NCBI Taxonomy" id="157782"/>
    <lineage>
        <taxon>Bacteria</taxon>
        <taxon>Pseudomonadati</taxon>
        <taxon>Pseudomonadota</taxon>
        <taxon>Gammaproteobacteria</taxon>
        <taxon>Pseudomonadales</taxon>
        <taxon>Pseudomonadaceae</taxon>
        <taxon>Pseudomonas</taxon>
    </lineage>
</organism>
<dbReference type="AlphaFoldDB" id="A0AAI8KAR7"/>
<comment type="similarity">
    <text evidence="2 10">Belongs to the disproportionating enzyme family.</text>
</comment>
<evidence type="ECO:0000256" key="1">
    <source>
        <dbReference type="ARBA" id="ARBA00000439"/>
    </source>
</evidence>
<protein>
    <recommendedName>
        <fullName evidence="4 10">4-alpha-glucanotransferase</fullName>
        <ecNumber evidence="3 10">2.4.1.25</ecNumber>
    </recommendedName>
    <alternativeName>
        <fullName evidence="8 10">Amylomaltase</fullName>
    </alternativeName>
    <alternativeName>
        <fullName evidence="9 10">Disproportionating enzyme</fullName>
    </alternativeName>
</protein>
<evidence type="ECO:0000256" key="4">
    <source>
        <dbReference type="ARBA" id="ARBA00020295"/>
    </source>
</evidence>
<dbReference type="Pfam" id="PF02446">
    <property type="entry name" value="Glyco_hydro_77"/>
    <property type="match status" value="1"/>
</dbReference>
<dbReference type="Proteomes" id="UP000258127">
    <property type="component" value="Chromosome"/>
</dbReference>
<evidence type="ECO:0000256" key="6">
    <source>
        <dbReference type="ARBA" id="ARBA00022679"/>
    </source>
</evidence>
<evidence type="ECO:0000313" key="11">
    <source>
        <dbReference type="EMBL" id="AXO88167.1"/>
    </source>
</evidence>
<dbReference type="Gene3D" id="3.20.20.80">
    <property type="entry name" value="Glycosidases"/>
    <property type="match status" value="1"/>
</dbReference>
<comment type="catalytic activity">
    <reaction evidence="1 10">
        <text>Transfers a segment of a (1-&gt;4)-alpha-D-glucan to a new position in an acceptor, which may be glucose or a (1-&gt;4)-alpha-D-glucan.</text>
        <dbReference type="EC" id="2.4.1.25"/>
    </reaction>
</comment>